<feature type="transmembrane region" description="Helical" evidence="1">
    <location>
        <begin position="70"/>
        <end position="93"/>
    </location>
</feature>
<evidence type="ECO:0000313" key="4">
    <source>
        <dbReference type="Proteomes" id="UP000029661"/>
    </source>
</evidence>
<sequence length="126" mass="13919">MNRKNYQFFRVLIIIFVASTVALGVSLGSLVLAALSFGLGIILSIFLRRKLDEVTEDERTKVIAGDASRMAMILFLVVITAVGIVVLALKNVFPQYTQAGITLCDASGLLVILYTGTYWYYNKKYG</sequence>
<dbReference type="EMBL" id="LN734822">
    <property type="protein sequence ID" value="CEL24159.1"/>
    <property type="molecule type" value="Genomic_DNA"/>
</dbReference>
<dbReference type="PATRIC" id="fig|2162.10.peg.532"/>
<evidence type="ECO:0000313" key="2">
    <source>
        <dbReference type="EMBL" id="AIS32652.1"/>
    </source>
</evidence>
<feature type="transmembrane region" description="Helical" evidence="1">
    <location>
        <begin position="7"/>
        <end position="25"/>
    </location>
</feature>
<reference evidence="3" key="2">
    <citation type="submission" date="2014-09" db="EMBL/GenBank/DDBJ databases">
        <authorList>
            <person name="Bishop-Lilly K.A."/>
            <person name="Broomall S.M."/>
            <person name="Chain P.S."/>
            <person name="Chertkov O."/>
            <person name="Coyne S.R."/>
            <person name="Daligault H.E."/>
            <person name="Davenport K.W."/>
            <person name="Erkkila T."/>
            <person name="Frey K.G."/>
            <person name="Gibbons H.S."/>
            <person name="Gu W."/>
            <person name="Jaissle J."/>
            <person name="Johnson S.L."/>
            <person name="Koroleva G.I."/>
            <person name="Ladner J.T."/>
            <person name="Lo C.-C."/>
            <person name="Minogue T.D."/>
            <person name="Munk C."/>
            <person name="Palacios G.F."/>
            <person name="Redden C.L."/>
            <person name="Rosenzweig C.N."/>
            <person name="Scholz M.B."/>
            <person name="Teshima H."/>
            <person name="Xu Y."/>
        </authorList>
    </citation>
    <scope>NUCLEOTIDE SEQUENCE</scope>
    <source>
        <strain evidence="3">Mb9</strain>
    </source>
</reference>
<dbReference type="KEGG" id="mfc:BRM9_1844"/>
<dbReference type="GeneID" id="26738771"/>
<dbReference type="InterPro" id="IPR019235">
    <property type="entry name" value="DUF2178_TM"/>
</dbReference>
<dbReference type="AlphaFoldDB" id="A0A089ZEY4"/>
<evidence type="ECO:0000313" key="5">
    <source>
        <dbReference type="Proteomes" id="UP000062768"/>
    </source>
</evidence>
<keyword evidence="5" id="KW-1185">Reference proteome</keyword>
<reference evidence="2" key="1">
    <citation type="submission" date="2013-12" db="EMBL/GenBank/DDBJ databases">
        <title>The complete genome sequence of Methanobacterium sp. BRM9.</title>
        <authorList>
            <consortium name="Pastoral Greenhouse Gas Research Consortium"/>
            <person name="Kelly W.J."/>
            <person name="Leahy S.C."/>
            <person name="Perry R."/>
            <person name="Li D."/>
            <person name="Altermann E."/>
            <person name="Lambie S.C."/>
            <person name="Attwood G.T."/>
        </authorList>
    </citation>
    <scope>NUCLEOTIDE SEQUENCE [LARGE SCALE GENOMIC DNA]</scope>
    <source>
        <strain evidence="2">BRM9</strain>
    </source>
</reference>
<keyword evidence="1" id="KW-1133">Transmembrane helix</keyword>
<dbReference type="OrthoDB" id="71287at2157"/>
<dbReference type="RefSeq" id="WP_048086095.1">
    <property type="nucleotide sequence ID" value="NZ_CP006933.1"/>
</dbReference>
<keyword evidence="1" id="KW-0812">Transmembrane</keyword>
<feature type="transmembrane region" description="Helical" evidence="1">
    <location>
        <begin position="31"/>
        <end position="49"/>
    </location>
</feature>
<feature type="transmembrane region" description="Helical" evidence="1">
    <location>
        <begin position="99"/>
        <end position="121"/>
    </location>
</feature>
<dbReference type="Pfam" id="PF09946">
    <property type="entry name" value="DUF2178"/>
    <property type="match status" value="1"/>
</dbReference>
<dbReference type="EMBL" id="CP006933">
    <property type="protein sequence ID" value="AIS32652.1"/>
    <property type="molecule type" value="Genomic_DNA"/>
</dbReference>
<organism evidence="2 4">
    <name type="scientific">Methanobacterium formicicum</name>
    <dbReference type="NCBI Taxonomy" id="2162"/>
    <lineage>
        <taxon>Archaea</taxon>
        <taxon>Methanobacteriati</taxon>
        <taxon>Methanobacteriota</taxon>
        <taxon>Methanomada group</taxon>
        <taxon>Methanobacteria</taxon>
        <taxon>Methanobacteriales</taxon>
        <taxon>Methanobacteriaceae</taxon>
        <taxon>Methanobacterium</taxon>
    </lineage>
</organism>
<protein>
    <submittedName>
        <fullName evidence="3">Putative membrane protein</fullName>
    </submittedName>
</protein>
<evidence type="ECO:0000256" key="1">
    <source>
        <dbReference type="SAM" id="Phobius"/>
    </source>
</evidence>
<name>A0A089ZEY4_METFO</name>
<keyword evidence="1" id="KW-0472">Membrane</keyword>
<dbReference type="Proteomes" id="UP000062768">
    <property type="component" value="Chromosome I"/>
</dbReference>
<accession>A0A089ZEY4</accession>
<evidence type="ECO:0000313" key="3">
    <source>
        <dbReference type="EMBL" id="CEL24159.1"/>
    </source>
</evidence>
<dbReference type="STRING" id="2162.BRM9_1844"/>
<proteinExistence type="predicted"/>
<gene>
    <name evidence="2" type="ORF">BRM9_1844</name>
    <name evidence="3" type="ORF">MB9_0512</name>
</gene>
<dbReference type="Proteomes" id="UP000029661">
    <property type="component" value="Chromosome"/>
</dbReference>